<accession>A0A6P1T062</accession>
<keyword evidence="2" id="KW-0378">Hydrolase</keyword>
<dbReference type="Gene3D" id="1.10.10.10">
    <property type="entry name" value="Winged helix-like DNA-binding domain superfamily/Winged helix DNA-binding domain"/>
    <property type="match status" value="1"/>
</dbReference>
<dbReference type="InterPro" id="IPR029058">
    <property type="entry name" value="AB_hydrolase_fold"/>
</dbReference>
<dbReference type="SUPFAM" id="SSF46894">
    <property type="entry name" value="C-terminal effector domain of the bipartite response regulators"/>
    <property type="match status" value="1"/>
</dbReference>
<protein>
    <submittedName>
        <fullName evidence="2">Alpha/beta fold hydrolase</fullName>
    </submittedName>
</protein>
<sequence length="528" mass="59680">MISIQTLGPLRISFNGKDLPLPKSRKTRALLGYLALSGAPQRRDRLCELFWDVPDDPRGALRWSLSKLRPMLNIEEERLTADRERVQIDSTRYTVDFHSVRAWADSDEAPVADLEEAWELANHVLMEDCEIPNQSDYTVWLEQQRNELARLRIRLARRLATLPDANTESAERWAERWLMDAPFDPDAALYAVSAKRRLGRQREAMALAESLELAFTEASITPPDWSHDPKPDAPAMQPAALPDLAPAPRQIVRFLQTDDDTSLAWASTGDAANPPLVKAANWLSHLELDWEAPIWSPLFRQLSRTHNFIRYDERGCGLSDWDVPEISFESFVNDLELVVDAAGLDRFPLLGISQGAAVSIEYAARHPDRVSHLILFGGYSAGWRHHASEEEVREREAVMVLTETGWGRPNPAYRQIFSRSFMPDATPEELEWFDEFQRRTTSPANAVRFLEAFADLDVRHRLTDVKAPTLVLHSRGDLRIPMSSGRELASQIPNAEFTGLNSSNHLLIGREPASAEFIAAVTGFLKAH</sequence>
<gene>
    <name evidence="2" type="ORF">GO499_08115</name>
</gene>
<dbReference type="GO" id="GO:0003677">
    <property type="term" value="F:DNA binding"/>
    <property type="evidence" value="ECO:0007669"/>
    <property type="project" value="InterPro"/>
</dbReference>
<dbReference type="PANTHER" id="PTHR43433">
    <property type="entry name" value="HYDROLASE, ALPHA/BETA FOLD FAMILY PROTEIN"/>
    <property type="match status" value="1"/>
</dbReference>
<dbReference type="Gene3D" id="3.40.50.1820">
    <property type="entry name" value="alpha/beta hydrolase"/>
    <property type="match status" value="1"/>
</dbReference>
<dbReference type="InterPro" id="IPR036388">
    <property type="entry name" value="WH-like_DNA-bd_sf"/>
</dbReference>
<dbReference type="SUPFAM" id="SSF53474">
    <property type="entry name" value="alpha/beta-Hydrolases"/>
    <property type="match status" value="1"/>
</dbReference>
<name>A0A6P1T062_9RHOB</name>
<organism evidence="2 3">
    <name type="scientific">Algicella marina</name>
    <dbReference type="NCBI Taxonomy" id="2683284"/>
    <lineage>
        <taxon>Bacteria</taxon>
        <taxon>Pseudomonadati</taxon>
        <taxon>Pseudomonadota</taxon>
        <taxon>Alphaproteobacteria</taxon>
        <taxon>Rhodobacterales</taxon>
        <taxon>Paracoccaceae</taxon>
        <taxon>Algicella</taxon>
    </lineage>
</organism>
<dbReference type="GO" id="GO:0016787">
    <property type="term" value="F:hydrolase activity"/>
    <property type="evidence" value="ECO:0007669"/>
    <property type="project" value="UniProtKB-KW"/>
</dbReference>
<dbReference type="InterPro" id="IPR050471">
    <property type="entry name" value="AB_hydrolase"/>
</dbReference>
<dbReference type="InterPro" id="IPR016032">
    <property type="entry name" value="Sig_transdc_resp-reg_C-effctor"/>
</dbReference>
<keyword evidence="3" id="KW-1185">Reference proteome</keyword>
<evidence type="ECO:0000313" key="2">
    <source>
        <dbReference type="EMBL" id="QHQ35165.1"/>
    </source>
</evidence>
<dbReference type="RefSeq" id="WP_161861730.1">
    <property type="nucleotide sequence ID" value="NZ_CP046620.1"/>
</dbReference>
<reference evidence="2 3" key="1">
    <citation type="submission" date="2019-12" db="EMBL/GenBank/DDBJ databases">
        <title>Complete genome sequence of Algicella marina strain 9Alg 56(T) isolated from the red alga Tichocarpus crinitus.</title>
        <authorList>
            <person name="Kim S.-G."/>
            <person name="Nedashkovskaya O.I."/>
        </authorList>
    </citation>
    <scope>NUCLEOTIDE SEQUENCE [LARGE SCALE GENOMIC DNA]</scope>
    <source>
        <strain evidence="2 3">9Alg 56</strain>
    </source>
</reference>
<dbReference type="AlphaFoldDB" id="A0A6P1T062"/>
<evidence type="ECO:0000313" key="3">
    <source>
        <dbReference type="Proteomes" id="UP000464495"/>
    </source>
</evidence>
<dbReference type="EMBL" id="CP046620">
    <property type="protein sequence ID" value="QHQ35165.1"/>
    <property type="molecule type" value="Genomic_DNA"/>
</dbReference>
<evidence type="ECO:0000259" key="1">
    <source>
        <dbReference type="Pfam" id="PF00561"/>
    </source>
</evidence>
<proteinExistence type="predicted"/>
<dbReference type="PANTHER" id="PTHR43433:SF8">
    <property type="entry name" value="BIFUNCTIONAL LIPASE_ADENYLATE CYCLASE LIPJ"/>
    <property type="match status" value="1"/>
</dbReference>
<dbReference type="Proteomes" id="UP000464495">
    <property type="component" value="Chromosome"/>
</dbReference>
<dbReference type="KEGG" id="amaq:GO499_08115"/>
<dbReference type="InterPro" id="IPR000073">
    <property type="entry name" value="AB_hydrolase_1"/>
</dbReference>
<dbReference type="GO" id="GO:0006355">
    <property type="term" value="P:regulation of DNA-templated transcription"/>
    <property type="evidence" value="ECO:0007669"/>
    <property type="project" value="InterPro"/>
</dbReference>
<dbReference type="PRINTS" id="PR00111">
    <property type="entry name" value="ABHYDROLASE"/>
</dbReference>
<feature type="domain" description="AB hydrolase-1" evidence="1">
    <location>
        <begin position="294"/>
        <end position="508"/>
    </location>
</feature>
<dbReference type="Pfam" id="PF00561">
    <property type="entry name" value="Abhydrolase_1"/>
    <property type="match status" value="1"/>
</dbReference>